<dbReference type="SUPFAM" id="SSF75005">
    <property type="entry name" value="Arabinanase/levansucrase/invertase"/>
    <property type="match status" value="1"/>
</dbReference>
<sequence length="491" mass="55437">MKKYSPHVFMILLGCLHGLAGQMTAQPLRHLFLDPAFVEKSEKVALHVNPPQQREVVIRPDKPWEQLMISLFLTVLDEGDKVRMWYICRDKNNVPNVAYAESTDGVNWIKPNLDIVEYEGSTDNNLVGMSSLEGTVYRDERAPADERYIYLTHLLEKDGGMVRFYSPDGLCWKRDAEPLVKFGADSQAVTFWDERVGKYALYLRGWEQRADSYLYRTVVRVDLPSLTSPLAVVPTEKSRRLWGKENPAVIDTEFPKVLATDEADPPNSDVYTISAQPYPLDPRWYVGFPSFFQRIDARKKGRLDVQFVGSRDGFQWHRYDRQSYANPGIVGSGSEGMVFMGPNLVVRGDELWQYGTGFYSIHGDSESRKQKADGLIFRYVQRVDGFVSLDFEAEGGRAMTAPVKVDGSQLALNVDTSVLGTLRAGLADAEGNVIEGFSAEDCEILRTNSTHARVTWKGGSNLVSLQGRDVRLIFTGARAKLYSFYFTSDQQ</sequence>
<dbReference type="AlphaFoldDB" id="A0A4R7RKH2"/>
<evidence type="ECO:0000256" key="1">
    <source>
        <dbReference type="SAM" id="SignalP"/>
    </source>
</evidence>
<dbReference type="PROSITE" id="PS51257">
    <property type="entry name" value="PROKAR_LIPOPROTEIN"/>
    <property type="match status" value="1"/>
</dbReference>
<gene>
    <name evidence="2" type="ORF">EI77_04040</name>
</gene>
<accession>A0A4R7RKH2</accession>
<dbReference type="Proteomes" id="UP000295662">
    <property type="component" value="Unassembled WGS sequence"/>
</dbReference>
<feature type="chain" id="PRO_5020212839" description="Glycosyl hydrolase family 32" evidence="1">
    <location>
        <begin position="26"/>
        <end position="491"/>
    </location>
</feature>
<name>A0A4R7RKH2_9BACT</name>
<evidence type="ECO:0000313" key="3">
    <source>
        <dbReference type="Proteomes" id="UP000295662"/>
    </source>
</evidence>
<reference evidence="2 3" key="1">
    <citation type="submission" date="2019-03" db="EMBL/GenBank/DDBJ databases">
        <title>Genomic Encyclopedia of Archaeal and Bacterial Type Strains, Phase II (KMG-II): from individual species to whole genera.</title>
        <authorList>
            <person name="Goeker M."/>
        </authorList>
    </citation>
    <scope>NUCLEOTIDE SEQUENCE [LARGE SCALE GENOMIC DNA]</scope>
    <source>
        <strain evidence="2 3">ATCC 25309</strain>
    </source>
</reference>
<dbReference type="InterPro" id="IPR023296">
    <property type="entry name" value="Glyco_hydro_beta-prop_sf"/>
</dbReference>
<dbReference type="Gene3D" id="2.115.10.20">
    <property type="entry name" value="Glycosyl hydrolase domain, family 43"/>
    <property type="match status" value="1"/>
</dbReference>
<keyword evidence="3" id="KW-1185">Reference proteome</keyword>
<comment type="caution">
    <text evidence="2">The sequence shown here is derived from an EMBL/GenBank/DDBJ whole genome shotgun (WGS) entry which is preliminary data.</text>
</comment>
<evidence type="ECO:0000313" key="2">
    <source>
        <dbReference type="EMBL" id="TDU64589.1"/>
    </source>
</evidence>
<dbReference type="EMBL" id="SOCA01000010">
    <property type="protein sequence ID" value="TDU64589.1"/>
    <property type="molecule type" value="Genomic_DNA"/>
</dbReference>
<feature type="signal peptide" evidence="1">
    <location>
        <begin position="1"/>
        <end position="25"/>
    </location>
</feature>
<organism evidence="2 3">
    <name type="scientific">Prosthecobacter fusiformis</name>
    <dbReference type="NCBI Taxonomy" id="48464"/>
    <lineage>
        <taxon>Bacteria</taxon>
        <taxon>Pseudomonadati</taxon>
        <taxon>Verrucomicrobiota</taxon>
        <taxon>Verrucomicrobiia</taxon>
        <taxon>Verrucomicrobiales</taxon>
        <taxon>Verrucomicrobiaceae</taxon>
        <taxon>Prosthecobacter</taxon>
    </lineage>
</organism>
<keyword evidence="1" id="KW-0732">Signal</keyword>
<protein>
    <recommendedName>
        <fullName evidence="4">Glycosyl hydrolase family 32</fullName>
    </recommendedName>
</protein>
<evidence type="ECO:0008006" key="4">
    <source>
        <dbReference type="Google" id="ProtNLM"/>
    </source>
</evidence>
<proteinExistence type="predicted"/>
<dbReference type="RefSeq" id="WP_133797027.1">
    <property type="nucleotide sequence ID" value="NZ_SOCA01000010.1"/>
</dbReference>
<dbReference type="OrthoDB" id="177378at2"/>